<dbReference type="OrthoDB" id="194515at2"/>
<dbReference type="EMBL" id="VAUV01000003">
    <property type="protein sequence ID" value="TLD72118.1"/>
    <property type="molecule type" value="Genomic_DNA"/>
</dbReference>
<organism evidence="9 10">
    <name type="scientific">Phragmitibacter flavus</name>
    <dbReference type="NCBI Taxonomy" id="2576071"/>
    <lineage>
        <taxon>Bacteria</taxon>
        <taxon>Pseudomonadati</taxon>
        <taxon>Verrucomicrobiota</taxon>
        <taxon>Verrucomicrobiia</taxon>
        <taxon>Verrucomicrobiales</taxon>
        <taxon>Verrucomicrobiaceae</taxon>
        <taxon>Phragmitibacter</taxon>
    </lineage>
</organism>
<keyword evidence="10" id="KW-1185">Reference proteome</keyword>
<dbReference type="Gene3D" id="3.30.420.270">
    <property type="match status" value="1"/>
</dbReference>
<evidence type="ECO:0000313" key="9">
    <source>
        <dbReference type="EMBL" id="TLD72118.1"/>
    </source>
</evidence>
<proteinExistence type="inferred from homology"/>
<evidence type="ECO:0000256" key="1">
    <source>
        <dbReference type="ARBA" id="ARBA00004162"/>
    </source>
</evidence>
<keyword evidence="3" id="KW-1003">Cell membrane</keyword>
<evidence type="ECO:0000256" key="2">
    <source>
        <dbReference type="ARBA" id="ARBA00005811"/>
    </source>
</evidence>
<gene>
    <name evidence="9" type="ORF">FEM03_05165</name>
</gene>
<keyword evidence="7" id="KW-0813">Transport</keyword>
<accession>A0A5R8KIH5</accession>
<evidence type="ECO:0000256" key="8">
    <source>
        <dbReference type="SAM" id="Phobius"/>
    </source>
</evidence>
<keyword evidence="7" id="KW-0653">Protein transport</keyword>
<dbReference type="GO" id="GO:0022857">
    <property type="term" value="F:transmembrane transporter activity"/>
    <property type="evidence" value="ECO:0007669"/>
    <property type="project" value="InterPro"/>
</dbReference>
<protein>
    <submittedName>
        <fullName evidence="9">Biopolymer transporter ExbD</fullName>
    </submittedName>
</protein>
<dbReference type="PANTHER" id="PTHR30558">
    <property type="entry name" value="EXBD MEMBRANE COMPONENT OF PMF-DRIVEN MACROMOLECULE IMPORT SYSTEM"/>
    <property type="match status" value="1"/>
</dbReference>
<dbReference type="AlphaFoldDB" id="A0A5R8KIH5"/>
<evidence type="ECO:0000256" key="6">
    <source>
        <dbReference type="ARBA" id="ARBA00023136"/>
    </source>
</evidence>
<feature type="transmembrane region" description="Helical" evidence="8">
    <location>
        <begin position="12"/>
        <end position="31"/>
    </location>
</feature>
<dbReference type="Pfam" id="PF02472">
    <property type="entry name" value="ExbD"/>
    <property type="match status" value="1"/>
</dbReference>
<evidence type="ECO:0000256" key="7">
    <source>
        <dbReference type="RuleBase" id="RU003879"/>
    </source>
</evidence>
<keyword evidence="6 8" id="KW-0472">Membrane</keyword>
<comment type="caution">
    <text evidence="9">The sequence shown here is derived from an EMBL/GenBank/DDBJ whole genome shotgun (WGS) entry which is preliminary data.</text>
</comment>
<evidence type="ECO:0000256" key="3">
    <source>
        <dbReference type="ARBA" id="ARBA00022475"/>
    </source>
</evidence>
<keyword evidence="5 8" id="KW-1133">Transmembrane helix</keyword>
<comment type="similarity">
    <text evidence="2 7">Belongs to the ExbD/TolR family.</text>
</comment>
<dbReference type="Proteomes" id="UP000306196">
    <property type="component" value="Unassembled WGS sequence"/>
</dbReference>
<dbReference type="RefSeq" id="WP_138085122.1">
    <property type="nucleotide sequence ID" value="NZ_VAUV01000003.1"/>
</dbReference>
<dbReference type="InterPro" id="IPR003400">
    <property type="entry name" value="ExbD"/>
</dbReference>
<dbReference type="GO" id="GO:0015031">
    <property type="term" value="P:protein transport"/>
    <property type="evidence" value="ECO:0007669"/>
    <property type="project" value="UniProtKB-KW"/>
</dbReference>
<name>A0A5R8KIH5_9BACT</name>
<comment type="subcellular location">
    <subcellularLocation>
        <location evidence="1">Cell membrane</location>
        <topology evidence="1">Single-pass membrane protein</topology>
    </subcellularLocation>
    <subcellularLocation>
        <location evidence="7">Cell membrane</location>
        <topology evidence="7">Single-pass type II membrane protein</topology>
    </subcellularLocation>
</comment>
<reference evidence="9 10" key="1">
    <citation type="submission" date="2019-05" db="EMBL/GenBank/DDBJ databases">
        <title>Verrucobacter flavum gen. nov., sp. nov. a new member of the family Verrucomicrobiaceae.</title>
        <authorList>
            <person name="Szuroczki S."/>
            <person name="Abbaszade G."/>
            <person name="Szabo A."/>
            <person name="Felfoldi T."/>
            <person name="Schumann P."/>
            <person name="Boka K."/>
            <person name="Keki Z."/>
            <person name="Toumi M."/>
            <person name="Toth E."/>
        </authorList>
    </citation>
    <scope>NUCLEOTIDE SEQUENCE [LARGE SCALE GENOMIC DNA]</scope>
    <source>
        <strain evidence="9 10">MG-N-17</strain>
    </source>
</reference>
<evidence type="ECO:0000256" key="4">
    <source>
        <dbReference type="ARBA" id="ARBA00022692"/>
    </source>
</evidence>
<keyword evidence="4 7" id="KW-0812">Transmembrane</keyword>
<dbReference type="GO" id="GO:0005886">
    <property type="term" value="C:plasma membrane"/>
    <property type="evidence" value="ECO:0007669"/>
    <property type="project" value="UniProtKB-SubCell"/>
</dbReference>
<evidence type="ECO:0000313" key="10">
    <source>
        <dbReference type="Proteomes" id="UP000306196"/>
    </source>
</evidence>
<evidence type="ECO:0000256" key="5">
    <source>
        <dbReference type="ARBA" id="ARBA00022989"/>
    </source>
</evidence>
<sequence length="141" mass="15464">MNLRPRKRSSPIIPIVALVDILVIVLLFIVATTTFKQSNTQMEITLPQSDSLGTPAPEQDRRKTLAITKDKRVVLDGSEVDPENLALALQEMKLTNPSARLELQADQDTPLGLLVKVWDALKAAGFPVKEVPARIQRASAS</sequence>